<gene>
    <name evidence="1" type="ORF">BZM27_24585</name>
</gene>
<comment type="caution">
    <text evidence="1">The sequence shown here is derived from an EMBL/GenBank/DDBJ whole genome shotgun (WGS) entry which is preliminary data.</text>
</comment>
<organism evidence="1 2">
    <name type="scientific">Paraburkholderia steynii</name>
    <dbReference type="NCBI Taxonomy" id="1245441"/>
    <lineage>
        <taxon>Bacteria</taxon>
        <taxon>Pseudomonadati</taxon>
        <taxon>Pseudomonadota</taxon>
        <taxon>Betaproteobacteria</taxon>
        <taxon>Burkholderiales</taxon>
        <taxon>Burkholderiaceae</taxon>
        <taxon>Paraburkholderia</taxon>
    </lineage>
</organism>
<sequence>MVQVCKNCDMMLSVPPREAEFVAFLAYLLRETENYSDVVQDPVLGRETRYRADILATRAENSKFEKLLIECKSSRFASFNKVNDVVDQLKRYKKIYGECQLVFAIPASLSESEVITLQSEGIELWDLDFIASAFSEQLKHSSPGYFKALLLSRKQRGAKKTRERELRDALKTCQAGKRDWSVYQSLVGDILEHLFCPTLSKPISEHSDITKTNRRDFILPNYAESGFWTFLRNKYMADYLVVDAKNYSRKIKKAEVLQVANYLKPHGAGLFGAIISRNGGDTAGCAHTLREQWLIHQK</sequence>
<protein>
    <recommendedName>
        <fullName evidence="3">Restriction endonuclease type IV Mrr domain-containing protein</fullName>
    </recommendedName>
</protein>
<evidence type="ECO:0000313" key="2">
    <source>
        <dbReference type="Proteomes" id="UP000294200"/>
    </source>
</evidence>
<name>A0A4R0XHE9_9BURK</name>
<proteinExistence type="predicted"/>
<dbReference type="EMBL" id="MWML01000096">
    <property type="protein sequence ID" value="TCG06677.1"/>
    <property type="molecule type" value="Genomic_DNA"/>
</dbReference>
<dbReference type="AlphaFoldDB" id="A0A4R0XHE9"/>
<keyword evidence="2" id="KW-1185">Reference proteome</keyword>
<dbReference type="Proteomes" id="UP000294200">
    <property type="component" value="Unassembled WGS sequence"/>
</dbReference>
<accession>A0A4R0XHE9</accession>
<evidence type="ECO:0000313" key="1">
    <source>
        <dbReference type="EMBL" id="TCG06677.1"/>
    </source>
</evidence>
<evidence type="ECO:0008006" key="3">
    <source>
        <dbReference type="Google" id="ProtNLM"/>
    </source>
</evidence>
<reference evidence="1 2" key="1">
    <citation type="submission" date="2017-02" db="EMBL/GenBank/DDBJ databases">
        <title>Paraburkholderia sophoroidis sp. nov. and Paraburkholderia steynii sp. nov. rhizobial symbionts of the fynbos legume Hypocalyptus sophoroides.</title>
        <authorList>
            <person name="Steenkamp E.T."/>
            <person name="Beukes C.W."/>
            <person name="Van Zyl E."/>
            <person name="Avontuur J."/>
            <person name="Chan W.Y."/>
            <person name="Hassen A."/>
            <person name="Palmer M."/>
            <person name="Mthombeni L."/>
            <person name="Phalane F."/>
            <person name="Sereme K."/>
            <person name="Venter S.N."/>
        </authorList>
    </citation>
    <scope>NUCLEOTIDE SEQUENCE [LARGE SCALE GENOMIC DNA]</scope>
    <source>
        <strain evidence="1 2">HC1.1ba</strain>
    </source>
</reference>